<keyword evidence="7" id="KW-0998">Cell outer membrane</keyword>
<evidence type="ECO:0000313" key="11">
    <source>
        <dbReference type="EMBL" id="AKL97826.1"/>
    </source>
</evidence>
<evidence type="ECO:0000256" key="4">
    <source>
        <dbReference type="ARBA" id="ARBA00022729"/>
    </source>
</evidence>
<proteinExistence type="predicted"/>
<gene>
    <name evidence="11" type="primary">yaeT</name>
    <name evidence="11" type="ORF">Epro_0447</name>
</gene>
<comment type="subcellular location">
    <subcellularLocation>
        <location evidence="1">Membrane</location>
    </subcellularLocation>
</comment>
<evidence type="ECO:0000256" key="7">
    <source>
        <dbReference type="ARBA" id="ARBA00023237"/>
    </source>
</evidence>
<dbReference type="OrthoDB" id="9803054at2"/>
<keyword evidence="5" id="KW-0677">Repeat</keyword>
<dbReference type="PROSITE" id="PS51779">
    <property type="entry name" value="POTRA"/>
    <property type="match status" value="3"/>
</dbReference>
<dbReference type="InterPro" id="IPR034746">
    <property type="entry name" value="POTRA"/>
</dbReference>
<evidence type="ECO:0000256" key="8">
    <source>
        <dbReference type="NCBIfam" id="TIGR03303"/>
    </source>
</evidence>
<evidence type="ECO:0000256" key="3">
    <source>
        <dbReference type="ARBA" id="ARBA00022692"/>
    </source>
</evidence>
<dbReference type="InterPro" id="IPR039910">
    <property type="entry name" value="D15-like"/>
</dbReference>
<dbReference type="Pfam" id="PF01103">
    <property type="entry name" value="Omp85"/>
    <property type="match status" value="1"/>
</dbReference>
<protein>
    <recommendedName>
        <fullName evidence="8">Outer membrane protein assembly factor BamA</fullName>
    </recommendedName>
</protein>
<dbReference type="GO" id="GO:0009279">
    <property type="term" value="C:cell outer membrane"/>
    <property type="evidence" value="ECO:0007669"/>
    <property type="project" value="UniProtKB-UniRule"/>
</dbReference>
<keyword evidence="3" id="KW-0812">Transmembrane</keyword>
<organism evidence="11 12">
    <name type="scientific">Endomicrobium proavitum</name>
    <dbReference type="NCBI Taxonomy" id="1408281"/>
    <lineage>
        <taxon>Bacteria</taxon>
        <taxon>Pseudomonadati</taxon>
        <taxon>Elusimicrobiota</taxon>
        <taxon>Endomicrobiia</taxon>
        <taxon>Endomicrobiales</taxon>
        <taxon>Endomicrobiaceae</taxon>
        <taxon>Endomicrobium</taxon>
    </lineage>
</organism>
<accession>A0A0G3WGL7</accession>
<feature type="domain" description="POTRA" evidence="10">
    <location>
        <begin position="94"/>
        <end position="172"/>
    </location>
</feature>
<dbReference type="InterPro" id="IPR010827">
    <property type="entry name" value="BamA/TamA_POTRA"/>
</dbReference>
<dbReference type="STRING" id="1408281.Epro_0447"/>
<dbReference type="Gene3D" id="3.10.20.310">
    <property type="entry name" value="membrane protein fhac"/>
    <property type="match status" value="5"/>
</dbReference>
<keyword evidence="4 9" id="KW-0732">Signal</keyword>
<keyword evidence="6" id="KW-0472">Membrane</keyword>
<dbReference type="InterPro" id="IPR023707">
    <property type="entry name" value="OM_assembly_BamA"/>
</dbReference>
<dbReference type="KEGG" id="epo:Epro_0447"/>
<feature type="domain" description="POTRA" evidence="10">
    <location>
        <begin position="257"/>
        <end position="335"/>
    </location>
</feature>
<dbReference type="AlphaFoldDB" id="A0A0G3WGL7"/>
<dbReference type="InterPro" id="IPR000184">
    <property type="entry name" value="Bac_surfAg_D15"/>
</dbReference>
<feature type="domain" description="POTRA" evidence="10">
    <location>
        <begin position="338"/>
        <end position="411"/>
    </location>
</feature>
<sequence>MKKFIFAIFAATILSVNAFADTDKVMRVQIEGLQNVKIKTVTSVIELKKKGMEYSDDIARSDVRAILDLGSFEDVEFNFNKENGTLSYIVTEKPYIKKINFKGNKQFSSGKLKSESTLKEKQYYDSAKLDETKAKIALLYKDAGYADCEIEAYPTTDAETNIMTVNFLITENNKIVVGGIKIDGTVAFKEKKIVKLMKTKVKKVFKEDTFRTDIGLIETFYKNNGYMEYKLLDSTITYNDDRTQMLITLSISEGANYKIGNITYGGNEALTDKEITKSLKITKGAQFQQSKIAETLQGVYDLYSDRGYLHAQVVPSFNGDEQTGIVDIDFAIQENAVVYVGNVYIEGLVSTKDKVIRREILVKHGDVLSAGKVRRSIERIYNLGFIEGAEPQILPTQAPDAMDLLFNITEGKPGMITAGAGYSSVDQFVGSIQFQHMNLFGYGQRLNLLWEFGARRQNYEIDWTEPWIFNKNASLTLSAYNIERARDYASVTDAYKESRIGAGVKVGPRISETVGLLFGYSYEFVKLYDIDSRVLSDIQSATDLSKDNTSAVLAQIVFDNRDYVFDPSRGSRHLFALQFAGGPLGGNVNYVKGTAKSTWYFPTFWKFVLSFNVNAAMIGSYGGQKTVPLYEKFYVGGADTIRGYKYRTEIGPENGGTVMGLANVEYKFPIVSDKGKAILQGAFFYDIGGTWDKVSDIDFSLGTGTNNLRSGVGFGIRFATPVFPLRLDWGYGLNHKSGEPLQQFYFTIGNVF</sequence>
<evidence type="ECO:0000256" key="5">
    <source>
        <dbReference type="ARBA" id="ARBA00022737"/>
    </source>
</evidence>
<evidence type="ECO:0000313" key="12">
    <source>
        <dbReference type="Proteomes" id="UP000035337"/>
    </source>
</evidence>
<dbReference type="NCBIfam" id="TIGR03303">
    <property type="entry name" value="OM_YaeT"/>
    <property type="match status" value="1"/>
</dbReference>
<name>A0A0G3WGL7_9BACT</name>
<dbReference type="Gene3D" id="2.40.160.50">
    <property type="entry name" value="membrane protein fhac: a member of the omp85/tpsb transporter family"/>
    <property type="match status" value="1"/>
</dbReference>
<dbReference type="RefSeq" id="WP_052570210.1">
    <property type="nucleotide sequence ID" value="NZ_CP009498.1"/>
</dbReference>
<evidence type="ECO:0000256" key="6">
    <source>
        <dbReference type="ARBA" id="ARBA00023136"/>
    </source>
</evidence>
<evidence type="ECO:0000256" key="9">
    <source>
        <dbReference type="SAM" id="SignalP"/>
    </source>
</evidence>
<dbReference type="EMBL" id="CP009498">
    <property type="protein sequence ID" value="AKL97826.1"/>
    <property type="molecule type" value="Genomic_DNA"/>
</dbReference>
<evidence type="ECO:0000256" key="2">
    <source>
        <dbReference type="ARBA" id="ARBA00022452"/>
    </source>
</evidence>
<dbReference type="PIRSF" id="PIRSF006076">
    <property type="entry name" value="OM_assembly_OMP85"/>
    <property type="match status" value="1"/>
</dbReference>
<dbReference type="Proteomes" id="UP000035337">
    <property type="component" value="Chromosome"/>
</dbReference>
<evidence type="ECO:0000259" key="10">
    <source>
        <dbReference type="PROSITE" id="PS51779"/>
    </source>
</evidence>
<keyword evidence="2" id="KW-1134">Transmembrane beta strand</keyword>
<dbReference type="Pfam" id="PF07244">
    <property type="entry name" value="POTRA"/>
    <property type="match status" value="4"/>
</dbReference>
<feature type="signal peptide" evidence="9">
    <location>
        <begin position="1"/>
        <end position="20"/>
    </location>
</feature>
<dbReference type="PANTHER" id="PTHR12815">
    <property type="entry name" value="SORTING AND ASSEMBLY MACHINERY SAMM50 PROTEIN FAMILY MEMBER"/>
    <property type="match status" value="1"/>
</dbReference>
<evidence type="ECO:0000256" key="1">
    <source>
        <dbReference type="ARBA" id="ARBA00004370"/>
    </source>
</evidence>
<keyword evidence="12" id="KW-1185">Reference proteome</keyword>
<dbReference type="GO" id="GO:0071709">
    <property type="term" value="P:membrane assembly"/>
    <property type="evidence" value="ECO:0007669"/>
    <property type="project" value="InterPro"/>
</dbReference>
<dbReference type="PANTHER" id="PTHR12815:SF47">
    <property type="entry name" value="TRANSLOCATION AND ASSEMBLY MODULE SUBUNIT TAMA"/>
    <property type="match status" value="1"/>
</dbReference>
<feature type="chain" id="PRO_5005186147" description="Outer membrane protein assembly factor BamA" evidence="9">
    <location>
        <begin position="21"/>
        <end position="752"/>
    </location>
</feature>
<reference evidence="11 12" key="1">
    <citation type="submission" date="2014-09" db="EMBL/GenBank/DDBJ databases">
        <title>Complete genome sequence of Endomicrobium proavitum.</title>
        <authorList>
            <person name="Zheng H."/>
        </authorList>
    </citation>
    <scope>NUCLEOTIDE SEQUENCE [LARGE SCALE GENOMIC DNA]</scope>
    <source>
        <strain evidence="11 12">Rsa215</strain>
    </source>
</reference>